<keyword evidence="1" id="KW-0812">Transmembrane</keyword>
<name>A0A4Z2J9B1_9TELE</name>
<sequence length="214" mass="23943">MELNMQELRGFNGLLTKQWASCVTPATLNVVAPPSQKQLPSRDGVEEGKTWDRKGMLSMDRMAMLSGPPMFMGMEVVMATGWAIFMDPVEGMLTDAMLSGPVMVTGCWRLRVLLPMFICAAMVTGLLEWHRFIAEEMGPEMVTGVAEEEMQRPWYTSRNALPHISHPWFFLTGLAGFFGILWCGMLPMADDVMMLTPEDTEVVAVERMPATVEM</sequence>
<dbReference type="Proteomes" id="UP000314294">
    <property type="component" value="Unassembled WGS sequence"/>
</dbReference>
<evidence type="ECO:0000313" key="3">
    <source>
        <dbReference type="Proteomes" id="UP000314294"/>
    </source>
</evidence>
<organism evidence="2 3">
    <name type="scientific">Liparis tanakae</name>
    <name type="common">Tanaka's snailfish</name>
    <dbReference type="NCBI Taxonomy" id="230148"/>
    <lineage>
        <taxon>Eukaryota</taxon>
        <taxon>Metazoa</taxon>
        <taxon>Chordata</taxon>
        <taxon>Craniata</taxon>
        <taxon>Vertebrata</taxon>
        <taxon>Euteleostomi</taxon>
        <taxon>Actinopterygii</taxon>
        <taxon>Neopterygii</taxon>
        <taxon>Teleostei</taxon>
        <taxon>Neoteleostei</taxon>
        <taxon>Acanthomorphata</taxon>
        <taxon>Eupercaria</taxon>
        <taxon>Perciformes</taxon>
        <taxon>Cottioidei</taxon>
        <taxon>Cottales</taxon>
        <taxon>Liparidae</taxon>
        <taxon>Liparis</taxon>
    </lineage>
</organism>
<keyword evidence="1" id="KW-1133">Transmembrane helix</keyword>
<comment type="caution">
    <text evidence="2">The sequence shown here is derived from an EMBL/GenBank/DDBJ whole genome shotgun (WGS) entry which is preliminary data.</text>
</comment>
<evidence type="ECO:0000313" key="2">
    <source>
        <dbReference type="EMBL" id="TNN86799.1"/>
    </source>
</evidence>
<protein>
    <submittedName>
        <fullName evidence="2">Uncharacterized protein</fullName>
    </submittedName>
</protein>
<gene>
    <name evidence="2" type="ORF">EYF80_002982</name>
</gene>
<feature type="transmembrane region" description="Helical" evidence="1">
    <location>
        <begin position="63"/>
        <end position="85"/>
    </location>
</feature>
<keyword evidence="3" id="KW-1185">Reference proteome</keyword>
<feature type="transmembrane region" description="Helical" evidence="1">
    <location>
        <begin position="168"/>
        <end position="189"/>
    </location>
</feature>
<dbReference type="AlphaFoldDB" id="A0A4Z2J9B1"/>
<feature type="transmembrane region" description="Helical" evidence="1">
    <location>
        <begin position="108"/>
        <end position="127"/>
    </location>
</feature>
<dbReference type="EMBL" id="SRLO01000013">
    <property type="protein sequence ID" value="TNN86799.1"/>
    <property type="molecule type" value="Genomic_DNA"/>
</dbReference>
<evidence type="ECO:0000256" key="1">
    <source>
        <dbReference type="SAM" id="Phobius"/>
    </source>
</evidence>
<keyword evidence="1" id="KW-0472">Membrane</keyword>
<proteinExistence type="predicted"/>
<accession>A0A4Z2J9B1</accession>
<reference evidence="2 3" key="1">
    <citation type="submission" date="2019-03" db="EMBL/GenBank/DDBJ databases">
        <title>First draft genome of Liparis tanakae, snailfish: a comprehensive survey of snailfish specific genes.</title>
        <authorList>
            <person name="Kim W."/>
            <person name="Song I."/>
            <person name="Jeong J.-H."/>
            <person name="Kim D."/>
            <person name="Kim S."/>
            <person name="Ryu S."/>
            <person name="Song J.Y."/>
            <person name="Lee S.K."/>
        </authorList>
    </citation>
    <scope>NUCLEOTIDE SEQUENCE [LARGE SCALE GENOMIC DNA]</scope>
    <source>
        <tissue evidence="2">Muscle</tissue>
    </source>
</reference>